<dbReference type="EC" id="1.14.99.56" evidence="12"/>
<evidence type="ECO:0000256" key="10">
    <source>
        <dbReference type="ARBA" id="ARBA00044502"/>
    </source>
</evidence>
<dbReference type="InterPro" id="IPR005103">
    <property type="entry name" value="AA9_LPMO"/>
</dbReference>
<name>A0A8H6Z207_9AGAR</name>
<keyword evidence="8" id="KW-0119">Carbohydrate metabolism</keyword>
<gene>
    <name evidence="16" type="ORF">MSAN_00753300</name>
</gene>
<dbReference type="PANTHER" id="PTHR33353:SF6">
    <property type="entry name" value="ENDOGLUCANASE IV"/>
    <property type="match status" value="1"/>
</dbReference>
<evidence type="ECO:0000259" key="15">
    <source>
        <dbReference type="Pfam" id="PF03443"/>
    </source>
</evidence>
<keyword evidence="5" id="KW-0186">Copper</keyword>
<evidence type="ECO:0000256" key="13">
    <source>
        <dbReference type="SAM" id="MobiDB-lite"/>
    </source>
</evidence>
<proteinExistence type="inferred from homology"/>
<evidence type="ECO:0000256" key="14">
    <source>
        <dbReference type="SAM" id="SignalP"/>
    </source>
</evidence>
<dbReference type="PANTHER" id="PTHR33353">
    <property type="entry name" value="PUTATIVE (AFU_ORTHOLOGUE AFUA_1G12560)-RELATED"/>
    <property type="match status" value="1"/>
</dbReference>
<comment type="caution">
    <text evidence="16">The sequence shown here is derived from an EMBL/GenBank/DDBJ whole genome shotgun (WGS) entry which is preliminary data.</text>
</comment>
<evidence type="ECO:0000256" key="5">
    <source>
        <dbReference type="ARBA" id="ARBA00023008"/>
    </source>
</evidence>
<evidence type="ECO:0000256" key="11">
    <source>
        <dbReference type="ARBA" id="ARBA00045077"/>
    </source>
</evidence>
<feature type="region of interest" description="Disordered" evidence="13">
    <location>
        <begin position="245"/>
        <end position="346"/>
    </location>
</feature>
<dbReference type="GO" id="GO:0046872">
    <property type="term" value="F:metal ion binding"/>
    <property type="evidence" value="ECO:0007669"/>
    <property type="project" value="UniProtKB-KW"/>
</dbReference>
<evidence type="ECO:0000256" key="6">
    <source>
        <dbReference type="ARBA" id="ARBA00023033"/>
    </source>
</evidence>
<dbReference type="GO" id="GO:0030245">
    <property type="term" value="P:cellulose catabolic process"/>
    <property type="evidence" value="ECO:0007669"/>
    <property type="project" value="UniProtKB-KW"/>
</dbReference>
<dbReference type="OrthoDB" id="4849160at2759"/>
<keyword evidence="7" id="KW-1015">Disulfide bond</keyword>
<dbReference type="EMBL" id="JACAZH010000004">
    <property type="protein sequence ID" value="KAF7371178.1"/>
    <property type="molecule type" value="Genomic_DNA"/>
</dbReference>
<evidence type="ECO:0000256" key="2">
    <source>
        <dbReference type="ARBA" id="ARBA00022723"/>
    </source>
</evidence>
<reference evidence="16" key="1">
    <citation type="submission" date="2020-05" db="EMBL/GenBank/DDBJ databases">
        <title>Mycena genomes resolve the evolution of fungal bioluminescence.</title>
        <authorList>
            <person name="Tsai I.J."/>
        </authorList>
    </citation>
    <scope>NUCLEOTIDE SEQUENCE</scope>
    <source>
        <strain evidence="16">160909Yilan</strain>
    </source>
</reference>
<dbReference type="AlphaFoldDB" id="A0A8H6Z207"/>
<protein>
    <recommendedName>
        <fullName evidence="12">lytic cellulose monooxygenase (C4-dehydrogenating)</fullName>
        <ecNumber evidence="12">1.14.99.56</ecNumber>
    </recommendedName>
</protein>
<evidence type="ECO:0000313" key="16">
    <source>
        <dbReference type="EMBL" id="KAF7371178.1"/>
    </source>
</evidence>
<comment type="similarity">
    <text evidence="10">Belongs to the polysaccharide monooxygenase AA9 family.</text>
</comment>
<dbReference type="CDD" id="cd21175">
    <property type="entry name" value="LPMO_AA9"/>
    <property type="match status" value="1"/>
</dbReference>
<feature type="compositionally biased region" description="Low complexity" evidence="13">
    <location>
        <begin position="331"/>
        <end position="346"/>
    </location>
</feature>
<accession>A0A8H6Z207</accession>
<keyword evidence="4" id="KW-0560">Oxidoreductase</keyword>
<keyword evidence="14" id="KW-0732">Signal</keyword>
<evidence type="ECO:0000256" key="3">
    <source>
        <dbReference type="ARBA" id="ARBA00023001"/>
    </source>
</evidence>
<evidence type="ECO:0000256" key="4">
    <source>
        <dbReference type="ARBA" id="ARBA00023002"/>
    </source>
</evidence>
<dbReference type="Pfam" id="PF03443">
    <property type="entry name" value="AA9"/>
    <property type="match status" value="1"/>
</dbReference>
<keyword evidence="9" id="KW-0624">Polysaccharide degradation</keyword>
<evidence type="ECO:0000256" key="1">
    <source>
        <dbReference type="ARBA" id="ARBA00001973"/>
    </source>
</evidence>
<keyword evidence="6" id="KW-0503">Monooxygenase</keyword>
<keyword evidence="17" id="KW-1185">Reference proteome</keyword>
<evidence type="ECO:0000256" key="7">
    <source>
        <dbReference type="ARBA" id="ARBA00023157"/>
    </source>
</evidence>
<sequence>MYSALLFLSLVSSAAAHGWLSILKIGNHQYNGNEPIEQTPHPAASVIRQIANNLPVKDTTSSDLTCGRSALGPASLVATAAAGDSLQMTWKTLADGGKWFHDVGPMMTYLASCGSESCNKFNASEAKWFKINQQGQEADGTWAQAKLDNGSPAQVTIPSNLKAGNYLLRHEIVALQLAQSEGGAEFYPSCSQLTVTGSGTGAPTESELVSLPGAYKSTDPGILIDVYNMNGKAYQFPGPPVAAFVSKSSSSSSGSDSSSPASSPASASAASAKTTSVAKTTSAAASSSTSPSSSSSSKTCKGKRGIQRRAIVDEEPQQARAARIPDDREAANAALTTTFTTTDRLT</sequence>
<comment type="cofactor">
    <cofactor evidence="1">
        <name>Cu(2+)</name>
        <dbReference type="ChEBI" id="CHEBI:29036"/>
    </cofactor>
</comment>
<dbReference type="Gene3D" id="2.70.50.70">
    <property type="match status" value="1"/>
</dbReference>
<comment type="catalytic activity">
    <reaction evidence="11">
        <text>[(1-&gt;4)-beta-D-glucosyl]n+m + reduced acceptor + O2 = 4-dehydro-beta-D-glucosyl-[(1-&gt;4)-beta-D-glucosyl]n-1 + [(1-&gt;4)-beta-D-glucosyl]m + acceptor + H2O.</text>
        <dbReference type="EC" id="1.14.99.56"/>
    </reaction>
</comment>
<keyword evidence="2" id="KW-0479">Metal-binding</keyword>
<keyword evidence="3" id="KW-0136">Cellulose degradation</keyword>
<evidence type="ECO:0000256" key="8">
    <source>
        <dbReference type="ARBA" id="ARBA00023277"/>
    </source>
</evidence>
<evidence type="ECO:0000313" key="17">
    <source>
        <dbReference type="Proteomes" id="UP000623467"/>
    </source>
</evidence>
<feature type="signal peptide" evidence="14">
    <location>
        <begin position="1"/>
        <end position="16"/>
    </location>
</feature>
<dbReference type="GO" id="GO:0004497">
    <property type="term" value="F:monooxygenase activity"/>
    <property type="evidence" value="ECO:0007669"/>
    <property type="project" value="UniProtKB-KW"/>
</dbReference>
<organism evidence="16 17">
    <name type="scientific">Mycena sanguinolenta</name>
    <dbReference type="NCBI Taxonomy" id="230812"/>
    <lineage>
        <taxon>Eukaryota</taxon>
        <taxon>Fungi</taxon>
        <taxon>Dikarya</taxon>
        <taxon>Basidiomycota</taxon>
        <taxon>Agaricomycotina</taxon>
        <taxon>Agaricomycetes</taxon>
        <taxon>Agaricomycetidae</taxon>
        <taxon>Agaricales</taxon>
        <taxon>Marasmiineae</taxon>
        <taxon>Mycenaceae</taxon>
        <taxon>Mycena</taxon>
    </lineage>
</organism>
<dbReference type="Proteomes" id="UP000623467">
    <property type="component" value="Unassembled WGS sequence"/>
</dbReference>
<evidence type="ECO:0000256" key="12">
    <source>
        <dbReference type="ARBA" id="ARBA00047174"/>
    </source>
</evidence>
<feature type="chain" id="PRO_5034552650" description="lytic cellulose monooxygenase (C4-dehydrogenating)" evidence="14">
    <location>
        <begin position="17"/>
        <end position="346"/>
    </location>
</feature>
<feature type="domain" description="Auxiliary Activity family 9 catalytic" evidence="15">
    <location>
        <begin position="17"/>
        <end position="230"/>
    </location>
</feature>
<feature type="compositionally biased region" description="Low complexity" evidence="13">
    <location>
        <begin position="245"/>
        <end position="297"/>
    </location>
</feature>
<evidence type="ECO:0000256" key="9">
    <source>
        <dbReference type="ARBA" id="ARBA00023326"/>
    </source>
</evidence>
<dbReference type="InterPro" id="IPR049892">
    <property type="entry name" value="AA9"/>
</dbReference>